<keyword evidence="2" id="KW-1185">Reference proteome</keyword>
<comment type="caution">
    <text evidence="1">The sequence shown here is derived from an EMBL/GenBank/DDBJ whole genome shotgun (WGS) entry which is preliminary data.</text>
</comment>
<reference evidence="1 2" key="1">
    <citation type="submission" date="2019-07" db="EMBL/GenBank/DDBJ databases">
        <title>Whole genome shotgun sequence of Rhodospirillum oryzae NBRC 107573.</title>
        <authorList>
            <person name="Hosoyama A."/>
            <person name="Uohara A."/>
            <person name="Ohji S."/>
            <person name="Ichikawa N."/>
        </authorList>
    </citation>
    <scope>NUCLEOTIDE SEQUENCE [LARGE SCALE GENOMIC DNA]</scope>
    <source>
        <strain evidence="1 2">NBRC 107573</strain>
    </source>
</reference>
<dbReference type="RefSeq" id="WP_147164359.1">
    <property type="nucleotide sequence ID" value="NZ_BJZO01000072.1"/>
</dbReference>
<protein>
    <recommendedName>
        <fullName evidence="3">GTP-binding protein Era</fullName>
    </recommendedName>
</protein>
<dbReference type="Pfam" id="PF07372">
    <property type="entry name" value="DUF1491"/>
    <property type="match status" value="1"/>
</dbReference>
<organism evidence="1 2">
    <name type="scientific">Pararhodospirillum oryzae</name>
    <dbReference type="NCBI Taxonomy" id="478448"/>
    <lineage>
        <taxon>Bacteria</taxon>
        <taxon>Pseudomonadati</taxon>
        <taxon>Pseudomonadota</taxon>
        <taxon>Alphaproteobacteria</taxon>
        <taxon>Rhodospirillales</taxon>
        <taxon>Rhodospirillaceae</taxon>
        <taxon>Pararhodospirillum</taxon>
    </lineage>
</organism>
<accession>A0A512HA54</accession>
<proteinExistence type="predicted"/>
<dbReference type="AlphaFoldDB" id="A0A512HA54"/>
<dbReference type="InterPro" id="IPR009964">
    <property type="entry name" value="DUF1491"/>
</dbReference>
<dbReference type="Proteomes" id="UP000321567">
    <property type="component" value="Unassembled WGS sequence"/>
</dbReference>
<dbReference type="EMBL" id="BJZO01000072">
    <property type="protein sequence ID" value="GEO82343.1"/>
    <property type="molecule type" value="Genomic_DNA"/>
</dbReference>
<sequence length="115" mass="12338">MESPSPPRPTARLVVAALLRRCHAHGTPAFQVVRGDPDAGTVFIKLNGLARGCVVLAPVRDGQGQAAWLRATGPEPVDETVADAYLDRQRRTDPDLWVVEVEDPALTPPVDAPVL</sequence>
<evidence type="ECO:0000313" key="1">
    <source>
        <dbReference type="EMBL" id="GEO82343.1"/>
    </source>
</evidence>
<dbReference type="Gene3D" id="3.40.1530.20">
    <property type="entry name" value="Protein of unknown function (DUF1491)"/>
    <property type="match status" value="1"/>
</dbReference>
<gene>
    <name evidence="1" type="ORF">ROR02_24740</name>
</gene>
<dbReference type="OrthoDB" id="9809136at2"/>
<evidence type="ECO:0008006" key="3">
    <source>
        <dbReference type="Google" id="ProtNLM"/>
    </source>
</evidence>
<evidence type="ECO:0000313" key="2">
    <source>
        <dbReference type="Proteomes" id="UP000321567"/>
    </source>
</evidence>
<name>A0A512HA54_9PROT</name>